<dbReference type="RefSeq" id="WP_020581651.1">
    <property type="nucleotide sequence ID" value="NZ_JOJP01000001.1"/>
</dbReference>
<dbReference type="SUPFAM" id="SSF53187">
    <property type="entry name" value="Zn-dependent exopeptidases"/>
    <property type="match status" value="1"/>
</dbReference>
<evidence type="ECO:0000256" key="2">
    <source>
        <dbReference type="ARBA" id="ARBA00011901"/>
    </source>
</evidence>
<dbReference type="PANTHER" id="PTHR30404">
    <property type="entry name" value="N-ACETYLMURAMOYL-L-ALANINE AMIDASE"/>
    <property type="match status" value="1"/>
</dbReference>
<dbReference type="InterPro" id="IPR050695">
    <property type="entry name" value="N-acetylmuramoyl_amidase_3"/>
</dbReference>
<dbReference type="GO" id="GO:0008745">
    <property type="term" value="F:N-acetylmuramoyl-L-alanine amidase activity"/>
    <property type="evidence" value="ECO:0007669"/>
    <property type="project" value="UniProtKB-EC"/>
</dbReference>
<evidence type="ECO:0000313" key="6">
    <source>
        <dbReference type="EMBL" id="KEI72952.1"/>
    </source>
</evidence>
<dbReference type="STRING" id="305900.GV64_21500"/>
<proteinExistence type="predicted"/>
<dbReference type="eggNOG" id="COG0860">
    <property type="taxonomic scope" value="Bacteria"/>
</dbReference>
<feature type="domain" description="MurNAc-LAA" evidence="5">
    <location>
        <begin position="145"/>
        <end position="257"/>
    </location>
</feature>
<protein>
    <recommendedName>
        <fullName evidence="2">N-acetylmuramoyl-L-alanine amidase</fullName>
        <ecNumber evidence="2">3.5.1.28</ecNumber>
    </recommendedName>
</protein>
<evidence type="ECO:0000256" key="1">
    <source>
        <dbReference type="ARBA" id="ARBA00001561"/>
    </source>
</evidence>
<dbReference type="Gene3D" id="3.40.630.40">
    <property type="entry name" value="Zn-dependent exopeptidases"/>
    <property type="match status" value="1"/>
</dbReference>
<dbReference type="SMART" id="SM00646">
    <property type="entry name" value="Ami_3"/>
    <property type="match status" value="1"/>
</dbReference>
<gene>
    <name evidence="6" type="ORF">GV64_21500</name>
</gene>
<keyword evidence="7" id="KW-1185">Reference proteome</keyword>
<dbReference type="GO" id="GO:0030288">
    <property type="term" value="C:outer membrane-bounded periplasmic space"/>
    <property type="evidence" value="ECO:0007669"/>
    <property type="project" value="TreeGrafter"/>
</dbReference>
<keyword evidence="4" id="KW-1133">Transmembrane helix</keyword>
<dbReference type="GO" id="GO:0009253">
    <property type="term" value="P:peptidoglycan catabolic process"/>
    <property type="evidence" value="ECO:0007669"/>
    <property type="project" value="InterPro"/>
</dbReference>
<organism evidence="6 7">
    <name type="scientific">Endozoicomonas elysicola</name>
    <dbReference type="NCBI Taxonomy" id="305900"/>
    <lineage>
        <taxon>Bacteria</taxon>
        <taxon>Pseudomonadati</taxon>
        <taxon>Pseudomonadota</taxon>
        <taxon>Gammaproteobacteria</taxon>
        <taxon>Oceanospirillales</taxon>
        <taxon>Endozoicomonadaceae</taxon>
        <taxon>Endozoicomonas</taxon>
    </lineage>
</organism>
<dbReference type="Pfam" id="PF01520">
    <property type="entry name" value="Amidase_3"/>
    <property type="match status" value="1"/>
</dbReference>
<dbReference type="PANTHER" id="PTHR30404:SF0">
    <property type="entry name" value="N-ACETYLMURAMOYL-L-ALANINE AMIDASE AMIC"/>
    <property type="match status" value="1"/>
</dbReference>
<evidence type="ECO:0000256" key="3">
    <source>
        <dbReference type="ARBA" id="ARBA00022801"/>
    </source>
</evidence>
<keyword evidence="4" id="KW-0812">Transmembrane</keyword>
<comment type="caution">
    <text evidence="6">The sequence shown here is derived from an EMBL/GenBank/DDBJ whole genome shotgun (WGS) entry which is preliminary data.</text>
</comment>
<keyword evidence="4" id="KW-0472">Membrane</keyword>
<dbReference type="AlphaFoldDB" id="A0A081KFM6"/>
<feature type="transmembrane region" description="Helical" evidence="4">
    <location>
        <begin position="12"/>
        <end position="32"/>
    </location>
</feature>
<dbReference type="EMBL" id="JOJP01000001">
    <property type="protein sequence ID" value="KEI72952.1"/>
    <property type="molecule type" value="Genomic_DNA"/>
</dbReference>
<sequence length="300" mass="32927">MSSIISGRGILYKATIVGYLMLLLVFVLFMTAKYAATSNDVLPGSGLGYLSEIEVDFQLNSTELSDEVIEKGKALSSQKGRDIVIVIDAGHGGKDPGAVGPNGALEKDICLAIARKLAALLEKESGFKPIMVRDGDRFISIIDRLKFALKNKADMVVSIHADAFKVKGVHGSSVIYHPRNKLERTQHIGQLVLKELGKINRLHSHGVKKQAITVLAARKIPSIMIEAGFISNASEAKKLVTKSYQNKMAHSIFVGIRKHFYSQPPQGAWVANMSERIRHKLNSHGETLKTTHLLELPVHF</sequence>
<evidence type="ECO:0000313" key="7">
    <source>
        <dbReference type="Proteomes" id="UP000027997"/>
    </source>
</evidence>
<dbReference type="InterPro" id="IPR002508">
    <property type="entry name" value="MurNAc-LAA_cat"/>
</dbReference>
<comment type="catalytic activity">
    <reaction evidence="1">
        <text>Hydrolyzes the link between N-acetylmuramoyl residues and L-amino acid residues in certain cell-wall glycopeptides.</text>
        <dbReference type="EC" id="3.5.1.28"/>
    </reaction>
</comment>
<reference evidence="6 7" key="1">
    <citation type="submission" date="2014-06" db="EMBL/GenBank/DDBJ databases">
        <title>Whole Genome Sequences of Three Symbiotic Endozoicomonas Bacteria.</title>
        <authorList>
            <person name="Neave M.J."/>
            <person name="Apprill A."/>
            <person name="Voolstra C.R."/>
        </authorList>
    </citation>
    <scope>NUCLEOTIDE SEQUENCE [LARGE SCALE GENOMIC DNA]</scope>
    <source>
        <strain evidence="6 7">DSM 22380</strain>
    </source>
</reference>
<dbReference type="EC" id="3.5.1.28" evidence="2"/>
<evidence type="ECO:0000259" key="5">
    <source>
        <dbReference type="SMART" id="SM00646"/>
    </source>
</evidence>
<keyword evidence="3" id="KW-0378">Hydrolase</keyword>
<name>A0A081KFM6_9GAMM</name>
<dbReference type="Proteomes" id="UP000027997">
    <property type="component" value="Unassembled WGS sequence"/>
</dbReference>
<evidence type="ECO:0000256" key="4">
    <source>
        <dbReference type="SAM" id="Phobius"/>
    </source>
</evidence>
<dbReference type="CDD" id="cd02696">
    <property type="entry name" value="MurNAc-LAA"/>
    <property type="match status" value="1"/>
</dbReference>
<accession>A0A081KFM6</accession>